<organism evidence="3 4">
    <name type="scientific">Novipirellula caenicola</name>
    <dbReference type="NCBI Taxonomy" id="1536901"/>
    <lineage>
        <taxon>Bacteria</taxon>
        <taxon>Pseudomonadati</taxon>
        <taxon>Planctomycetota</taxon>
        <taxon>Planctomycetia</taxon>
        <taxon>Pirellulales</taxon>
        <taxon>Pirellulaceae</taxon>
        <taxon>Novipirellula</taxon>
    </lineage>
</organism>
<dbReference type="Gene3D" id="3.40.50.880">
    <property type="match status" value="1"/>
</dbReference>
<name>A0ABP9VTS0_9BACT</name>
<dbReference type="SUPFAM" id="SSF52317">
    <property type="entry name" value="Class I glutamine amidotransferase-like"/>
    <property type="match status" value="1"/>
</dbReference>
<sequence length="335" mass="36699">MMITTRFATFLCLAFAATFSLAADRLVFDPPADTANGRHIVLISGDEEYRTEESCPMLGKILSQRHGFKCTVLFAIDKETGVINPNDNTNIPGLESLADADLMIIGTRWRVLPDEQMAPILDYLNAGKPVIGFRTSTHAFKSGKYGGYNWANFGINVIGENWHSHHGRHKVQGGRAVVVPENADHPVLNSVSDIYTASDIYGVVHLDQEAATVLLRGAVIAALDPNAPIVEGPVNDPMMPLAWLKSYKSPSGETEGKVFATTAGAAVDLLSEDLRRLFVNAAYFLTDQEVPEKADVSFVDPYDPSFYGFQPADYYPKRGLKPEDFELGKSAKTIE</sequence>
<evidence type="ECO:0000313" key="4">
    <source>
        <dbReference type="Proteomes" id="UP001416858"/>
    </source>
</evidence>
<feature type="signal peptide" evidence="1">
    <location>
        <begin position="1"/>
        <end position="22"/>
    </location>
</feature>
<keyword evidence="1" id="KW-0732">Signal</keyword>
<reference evidence="3 4" key="1">
    <citation type="submission" date="2024-02" db="EMBL/GenBank/DDBJ databases">
        <title>Rhodopirellula caenicola NBRC 110016.</title>
        <authorList>
            <person name="Ichikawa N."/>
            <person name="Katano-Makiyama Y."/>
            <person name="Hidaka K."/>
        </authorList>
    </citation>
    <scope>NUCLEOTIDE SEQUENCE [LARGE SCALE GENOMIC DNA]</scope>
    <source>
        <strain evidence="3 4">NBRC 110016</strain>
    </source>
</reference>
<evidence type="ECO:0000259" key="2">
    <source>
        <dbReference type="Pfam" id="PF06283"/>
    </source>
</evidence>
<dbReference type="Proteomes" id="UP001416858">
    <property type="component" value="Unassembled WGS sequence"/>
</dbReference>
<gene>
    <name evidence="3" type="ORF">Rcae01_04001</name>
</gene>
<dbReference type="InterPro" id="IPR029010">
    <property type="entry name" value="ThuA-like"/>
</dbReference>
<accession>A0ABP9VTS0</accession>
<proteinExistence type="predicted"/>
<dbReference type="EMBL" id="BAABRO010000010">
    <property type="protein sequence ID" value="GAA5508534.1"/>
    <property type="molecule type" value="Genomic_DNA"/>
</dbReference>
<dbReference type="InterPro" id="IPR029062">
    <property type="entry name" value="Class_I_gatase-like"/>
</dbReference>
<comment type="caution">
    <text evidence="3">The sequence shown here is derived from an EMBL/GenBank/DDBJ whole genome shotgun (WGS) entry which is preliminary data.</text>
</comment>
<evidence type="ECO:0000313" key="3">
    <source>
        <dbReference type="EMBL" id="GAA5508534.1"/>
    </source>
</evidence>
<dbReference type="Pfam" id="PF06283">
    <property type="entry name" value="ThuA"/>
    <property type="match status" value="1"/>
</dbReference>
<feature type="domain" description="ThuA-like" evidence="2">
    <location>
        <begin position="93"/>
        <end position="275"/>
    </location>
</feature>
<evidence type="ECO:0000256" key="1">
    <source>
        <dbReference type="SAM" id="SignalP"/>
    </source>
</evidence>
<protein>
    <recommendedName>
        <fullName evidence="2">ThuA-like domain-containing protein</fullName>
    </recommendedName>
</protein>
<feature type="chain" id="PRO_5045321682" description="ThuA-like domain-containing protein" evidence="1">
    <location>
        <begin position="23"/>
        <end position="335"/>
    </location>
</feature>
<keyword evidence="4" id="KW-1185">Reference proteome</keyword>